<dbReference type="InterPro" id="IPR057300">
    <property type="entry name" value="OB_Rrp5"/>
</dbReference>
<gene>
    <name evidence="7" type="ORF">BASA50_006565</name>
</gene>
<proteinExistence type="predicted"/>
<feature type="domain" description="S1 motif" evidence="6">
    <location>
        <begin position="1374"/>
        <end position="1443"/>
    </location>
</feature>
<feature type="region of interest" description="Disordered" evidence="5">
    <location>
        <begin position="50"/>
        <end position="92"/>
    </location>
</feature>
<dbReference type="Gene3D" id="2.40.50.140">
    <property type="entry name" value="Nucleic acid-binding proteins"/>
    <property type="match status" value="11"/>
</dbReference>
<dbReference type="InterPro" id="IPR003029">
    <property type="entry name" value="S1_domain"/>
</dbReference>
<dbReference type="InterPro" id="IPR003107">
    <property type="entry name" value="HAT"/>
</dbReference>
<comment type="subcellular location">
    <subcellularLocation>
        <location evidence="1">Nucleus</location>
        <location evidence="1">Nucleolus</location>
    </subcellularLocation>
</comment>
<dbReference type="SMART" id="SM00316">
    <property type="entry name" value="S1"/>
    <property type="match status" value="14"/>
</dbReference>
<dbReference type="InterPro" id="IPR012340">
    <property type="entry name" value="NA-bd_OB-fold"/>
</dbReference>
<dbReference type="InterPro" id="IPR057301">
    <property type="entry name" value="Rrp5_OB_4th"/>
</dbReference>
<keyword evidence="3" id="KW-0677">Repeat</keyword>
<dbReference type="InterPro" id="IPR008847">
    <property type="entry name" value="Suf"/>
</dbReference>
<evidence type="ECO:0000256" key="1">
    <source>
        <dbReference type="ARBA" id="ARBA00004604"/>
    </source>
</evidence>
<feature type="domain" description="S1 motif" evidence="6">
    <location>
        <begin position="113"/>
        <end position="223"/>
    </location>
</feature>
<feature type="domain" description="S1 motif" evidence="6">
    <location>
        <begin position="239"/>
        <end position="309"/>
    </location>
</feature>
<feature type="region of interest" description="Disordered" evidence="5">
    <location>
        <begin position="1658"/>
        <end position="1694"/>
    </location>
</feature>
<dbReference type="InterPro" id="IPR048059">
    <property type="entry name" value="Rrp5_S1_rpt_hs1_sc1"/>
</dbReference>
<feature type="domain" description="S1 motif" evidence="6">
    <location>
        <begin position="332"/>
        <end position="403"/>
    </location>
</feature>
<dbReference type="SMART" id="SM00386">
    <property type="entry name" value="HAT"/>
    <property type="match status" value="6"/>
</dbReference>
<keyword evidence="2" id="KW-0698">rRNA processing</keyword>
<feature type="region of interest" description="Disordered" evidence="5">
    <location>
        <begin position="1"/>
        <end position="34"/>
    </location>
</feature>
<evidence type="ECO:0000256" key="3">
    <source>
        <dbReference type="ARBA" id="ARBA00022737"/>
    </source>
</evidence>
<feature type="domain" description="S1 motif" evidence="6">
    <location>
        <begin position="892"/>
        <end position="919"/>
    </location>
</feature>
<dbReference type="Pfam" id="PF23459">
    <property type="entry name" value="S1_RRP5"/>
    <property type="match status" value="2"/>
</dbReference>
<feature type="domain" description="S1 motif" evidence="6">
    <location>
        <begin position="1463"/>
        <end position="1533"/>
    </location>
</feature>
<dbReference type="InterPro" id="IPR011990">
    <property type="entry name" value="TPR-like_helical_dom_sf"/>
</dbReference>
<feature type="domain" description="S1 motif" evidence="6">
    <location>
        <begin position="508"/>
        <end position="577"/>
    </location>
</feature>
<feature type="domain" description="S1 motif" evidence="6">
    <location>
        <begin position="1199"/>
        <end position="1270"/>
    </location>
</feature>
<dbReference type="Pfam" id="PF00575">
    <property type="entry name" value="S1"/>
    <property type="match status" value="4"/>
</dbReference>
<dbReference type="PROSITE" id="PS50126">
    <property type="entry name" value="S1"/>
    <property type="match status" value="13"/>
</dbReference>
<dbReference type="InterPro" id="IPR048058">
    <property type="entry name" value="Rrp5_S1_rpt_hs11_sc8"/>
</dbReference>
<dbReference type="SUPFAM" id="SSF50249">
    <property type="entry name" value="Nucleic acid-binding proteins"/>
    <property type="match status" value="13"/>
</dbReference>
<feature type="compositionally biased region" description="Basic residues" evidence="5">
    <location>
        <begin position="1681"/>
        <end position="1690"/>
    </location>
</feature>
<sequence>MAKEKKPLAAASSQQTHIHDAISQDFPRGGASELTPLEYRDISDKVKEDFLLGNNESQTPVHKSSAGSDAASSKKSNKRQASSNDNKISVAKKSKVDTPASVTLLSHKRLNVGMCMIGVIREINSLDLAVSLPNQLTGFVSLTEISEYISNQVEAAVDSDDEDDDDTDMDNTTGNELNLPTLSSYFTVGQIVICKIISLTQAAPGKNGDHSTSKKRRIDLSLKPETVNEELEKADLVPGMVIPCSVTSKEDHGYLLSFGIDGASGFLKKAHAEAYLRMKNISQLEIGSILMCSILSAGSASRVISVSIDPTHVATSQMKQSEETKLSHIRPGAFVTAVVDEALENGLGVSVFKFFKGTIDWFHLPAAEVSSEDISSRFKKGQKIKPRVLYVDLARKKIGLTLSSTLVALNAPDFSGFEIGSIAKNVSVLRVDPSVGLLVQYPGGRIGYVHISRLTDDHTTKIEKAFRVGSIHPGRIIGHDLCDNLLLLSFASEVLSQPFLRFQDIKAGVEVKGHVLRIIPAGVMVAVTDFIRGLCPSSHFSDAKITKPEKLFKEGATMSFQVLSVDPVAKRLILTHRKSLLESKFPPILSYADAKIGQIATGIITSVKPFGCIVTFHGNVHAIVPLSKLSDSRVEDPMAHFKVGQAIKCQIVSINITKEKMCASFNLNSEKTIDAPISAVSTLSIGQTYDGTVTSKTSIAVVLKVNECVSVSVTKAHLSDFPSHSQKLFDSLNTGSFLSGLLVLAINKRGVPTLSRKSSLISQVQRDGSVKQLSDFTVGQLISGFVRNIHDKSCFIEFPGGIIGVASLHNISNNFVSNIADHVQIGQSVLAYVSNIDLDNSRLSVSLKASHLELSPNFPEMELERLRSFISEYSLLGSVHLDSSTVKPPTLGQVVEGTIETKTKYGYVVQLKSGGQGLINRLNKELDIKSVVQCRVLDYDPVTRIADLMVISPGTTTGTLKQHLQAAQKSQTTGESVEACVELIKEYYAVVSSPKLQGALSYCLVKGPNSLTGKSMRCNVGDKVQIQIKMVPKWSTDQTCTLQQRILALPSVVETPAKDTKPKRALQNPVDPSVTDLESIVAGMFITCVVRSVKDTQINIRIADNLNGRIQATEIFDSLDSISDLKSPMNGFKPKQTIKAKVIGFHNTKTHSYLPISHNKSINQTVVELTVRPSELADESASLVAYSERRPKFETLAISSEHIGFIQRIDAEFLRVLINGGLLGNVANIDASDNIDAIENLDTHFTIGQAVKCFVTSKNDAKKLFNMSLVAPTPLEIESIAVGQKVIGRITRIDPLKGVMIRISGKISGRVHVTDINDVFTESPTSEFKLQQVVQAVVLSVNRASGSVSCSLRKSVVASDSPPTPLSLASLKQGDVTSGYIRDISEKGCFVSLSSDIHARVKMSELSDEFVVDWKSAFKPGMLVQGKVLGIDVGKRQVELSFKRSLLSGGSANMILFEDLKVGQKLKGSIKRIESYGLFIAIQNSTLSGLCHSSEVADRPVQNLERLYSVGDSVMAIVLKLNAEKNRIYFGLKSSYFNDTDADTGVCEEDTESVSDGNILAESDTSALDEVSENESVSGEEVAFDSDEDVPPNDSDDSMEEEDGDNSEGSDSEGDYVELGQDDDMEVDPPQGSIQPLSVPEFSWDSQTAMDMLAINKLDSEDSEEENQEDVSSDESDYNKNKRSRRAKKRERADKEKQILKEELSLVDGDHPPEVAEDYERLLLSSPNNSYIWIKYIVFHLNLAEIDKGRQVAERALKSINFREEQERLNIWVAFLNLENTYGTLETLAKILERAIQMNDAKTVYFHMAKIYERTGKDDMCIKLYQTMCKKFKESLQVWMDYARFLITHGKEDAARQLLSRSMQSLPKRKHGDAACKFAQLEFKQGEPERGRTIFEGLMSSCPKRTDLWSVYLDMEIRAGDLTIVRRLFDRVLEGKWSPRKMKYFFKKYLEFEKKHGDEKGVHHVKQAAIKFVESL</sequence>
<dbReference type="Proteomes" id="UP001648503">
    <property type="component" value="Unassembled WGS sequence"/>
</dbReference>
<dbReference type="PANTHER" id="PTHR23270">
    <property type="entry name" value="PROGRAMMED CELL DEATH PROTEIN 11 PRE-RRNA PROCESSING PROTEIN RRP5"/>
    <property type="match status" value="1"/>
</dbReference>
<evidence type="ECO:0000313" key="7">
    <source>
        <dbReference type="EMBL" id="KAH6594616.1"/>
    </source>
</evidence>
<evidence type="ECO:0000256" key="4">
    <source>
        <dbReference type="ARBA" id="ARBA00023242"/>
    </source>
</evidence>
<feature type="compositionally biased region" description="Acidic residues" evidence="5">
    <location>
        <begin position="1582"/>
        <end position="1627"/>
    </location>
</feature>
<dbReference type="InterPro" id="IPR045209">
    <property type="entry name" value="Rrp5"/>
</dbReference>
<keyword evidence="8" id="KW-1185">Reference proteome</keyword>
<dbReference type="Pfam" id="PF05843">
    <property type="entry name" value="Suf"/>
    <property type="match status" value="1"/>
</dbReference>
<evidence type="ECO:0000256" key="5">
    <source>
        <dbReference type="SAM" id="MobiDB-lite"/>
    </source>
</evidence>
<feature type="domain" description="S1 motif" evidence="6">
    <location>
        <begin position="779"/>
        <end position="848"/>
    </location>
</feature>
<comment type="caution">
    <text evidence="7">The sequence shown here is derived from an EMBL/GenBank/DDBJ whole genome shotgun (WGS) entry which is preliminary data.</text>
</comment>
<dbReference type="EMBL" id="JAFCIX010000332">
    <property type="protein sequence ID" value="KAH6594616.1"/>
    <property type="molecule type" value="Genomic_DNA"/>
</dbReference>
<reference evidence="7 8" key="1">
    <citation type="submission" date="2021-02" db="EMBL/GenBank/DDBJ databases">
        <title>Variation within the Batrachochytrium salamandrivorans European outbreak.</title>
        <authorList>
            <person name="Kelly M."/>
            <person name="Pasmans F."/>
            <person name="Shea T.P."/>
            <person name="Munoz J.F."/>
            <person name="Carranza S."/>
            <person name="Cuomo C.A."/>
            <person name="Martel A."/>
        </authorList>
    </citation>
    <scope>NUCLEOTIDE SEQUENCE [LARGE SCALE GENOMIC DNA]</scope>
    <source>
        <strain evidence="7 8">AMFP18/2</strain>
    </source>
</reference>
<dbReference type="SUPFAM" id="SSF48452">
    <property type="entry name" value="TPR-like"/>
    <property type="match status" value="2"/>
</dbReference>
<dbReference type="PANTHER" id="PTHR23270:SF10">
    <property type="entry name" value="PROTEIN RRP5 HOMOLOG"/>
    <property type="match status" value="1"/>
</dbReference>
<feature type="compositionally biased region" description="Low complexity" evidence="5">
    <location>
        <begin position="63"/>
        <end position="74"/>
    </location>
</feature>
<evidence type="ECO:0000259" key="6">
    <source>
        <dbReference type="PROSITE" id="PS50126"/>
    </source>
</evidence>
<feature type="region of interest" description="Disordered" evidence="5">
    <location>
        <begin position="1563"/>
        <end position="1638"/>
    </location>
</feature>
<evidence type="ECO:0000256" key="2">
    <source>
        <dbReference type="ARBA" id="ARBA00022552"/>
    </source>
</evidence>
<protein>
    <recommendedName>
        <fullName evidence="6">S1 motif domain-containing protein</fullName>
    </recommendedName>
</protein>
<feature type="domain" description="S1 motif" evidence="6">
    <location>
        <begin position="1083"/>
        <end position="1159"/>
    </location>
</feature>
<keyword evidence="4" id="KW-0539">Nucleus</keyword>
<feature type="domain" description="S1 motif" evidence="6">
    <location>
        <begin position="420"/>
        <end position="491"/>
    </location>
</feature>
<name>A0ABQ8F9S9_9FUNG</name>
<feature type="domain" description="S1 motif" evidence="6">
    <location>
        <begin position="597"/>
        <end position="666"/>
    </location>
</feature>
<accession>A0ABQ8F9S9</accession>
<organism evidence="7 8">
    <name type="scientific">Batrachochytrium salamandrivorans</name>
    <dbReference type="NCBI Taxonomy" id="1357716"/>
    <lineage>
        <taxon>Eukaryota</taxon>
        <taxon>Fungi</taxon>
        <taxon>Fungi incertae sedis</taxon>
        <taxon>Chytridiomycota</taxon>
        <taxon>Chytridiomycota incertae sedis</taxon>
        <taxon>Chytridiomycetes</taxon>
        <taxon>Rhizophydiales</taxon>
        <taxon>Rhizophydiales incertae sedis</taxon>
        <taxon>Batrachochytrium</taxon>
    </lineage>
</organism>
<dbReference type="CDD" id="cd05693">
    <property type="entry name" value="S1_Rrp5_repeat_hs1_sc1"/>
    <property type="match status" value="1"/>
</dbReference>
<dbReference type="Gene3D" id="1.25.40.10">
    <property type="entry name" value="Tetratricopeptide repeat domain"/>
    <property type="match status" value="2"/>
</dbReference>
<evidence type="ECO:0000313" key="8">
    <source>
        <dbReference type="Proteomes" id="UP001648503"/>
    </source>
</evidence>
<feature type="domain" description="S1 motif" evidence="6">
    <location>
        <begin position="1283"/>
        <end position="1353"/>
    </location>
</feature>
<dbReference type="Pfam" id="PF24682">
    <property type="entry name" value="OB_RRP5"/>
    <property type="match status" value="1"/>
</dbReference>
<dbReference type="Pfam" id="PF24685">
    <property type="entry name" value="OB_RRP5_4th"/>
    <property type="match status" value="1"/>
</dbReference>
<feature type="compositionally biased region" description="Acidic residues" evidence="5">
    <location>
        <begin position="1661"/>
        <end position="1676"/>
    </location>
</feature>
<dbReference type="InterPro" id="IPR057302">
    <property type="entry name" value="Rrp5_S1"/>
</dbReference>
<dbReference type="CDD" id="cd05702">
    <property type="entry name" value="S1_Rrp5_repeat_hs11_sc8"/>
    <property type="match status" value="1"/>
</dbReference>